<dbReference type="Gene3D" id="1.25.40.10">
    <property type="entry name" value="Tetratricopeptide repeat domain"/>
    <property type="match status" value="1"/>
</dbReference>
<dbReference type="InterPro" id="IPR019734">
    <property type="entry name" value="TPR_rpt"/>
</dbReference>
<feature type="region of interest" description="Disordered" evidence="3">
    <location>
        <begin position="763"/>
        <end position="1001"/>
    </location>
</feature>
<evidence type="ECO:0000256" key="3">
    <source>
        <dbReference type="SAM" id="MobiDB-lite"/>
    </source>
</evidence>
<dbReference type="InterPro" id="IPR027417">
    <property type="entry name" value="P-loop_NTPase"/>
</dbReference>
<feature type="compositionally biased region" description="Basic residues" evidence="3">
    <location>
        <begin position="848"/>
        <end position="861"/>
    </location>
</feature>
<accession>A0A918BZ59</accession>
<evidence type="ECO:0000256" key="2">
    <source>
        <dbReference type="ARBA" id="ARBA00022840"/>
    </source>
</evidence>
<dbReference type="GO" id="GO:0004016">
    <property type="term" value="F:adenylate cyclase activity"/>
    <property type="evidence" value="ECO:0007669"/>
    <property type="project" value="TreeGrafter"/>
</dbReference>
<keyword evidence="6" id="KW-1185">Reference proteome</keyword>
<dbReference type="InterPro" id="IPR041664">
    <property type="entry name" value="AAA_16"/>
</dbReference>
<feature type="compositionally biased region" description="Basic residues" evidence="3">
    <location>
        <begin position="796"/>
        <end position="820"/>
    </location>
</feature>
<evidence type="ECO:0000259" key="4">
    <source>
        <dbReference type="Pfam" id="PF13191"/>
    </source>
</evidence>
<dbReference type="Pfam" id="PF13191">
    <property type="entry name" value="AAA_16"/>
    <property type="match status" value="1"/>
</dbReference>
<dbReference type="PANTHER" id="PTHR16305">
    <property type="entry name" value="TESTICULAR SOLUBLE ADENYLYL CYCLASE"/>
    <property type="match status" value="1"/>
</dbReference>
<comment type="caution">
    <text evidence="5">The sequence shown here is derived from an EMBL/GenBank/DDBJ whole genome shotgun (WGS) entry which is preliminary data.</text>
</comment>
<sequence>MTEVRPAAAASASLWERDEEVAAIARAVETLRADRSSPGQVHVLRGEAGLGKTALLAETRRIAEAQGCAVWSARGGETLRSVPFNVLRQLLQPALLSLHPEEAREYLGDWYDIAAPALGIADPVERQADPQGVCDGLVAAVTRLARRDWPLVLLVDDAHWADQETLRWLAAFVERLDDLSVLVVVARRPGEVKGDGARHLDTVAAVAGQSVTSLSALTPDAIAGLTRATLGAHADDPFCREVWAVTGGNPYDTVELLAKVRDSELEPSESSATELRPLNRSARGGGLVDRLEELGVDATRFAMAAAILGADISVDEAARLAGMAREDAERCADQLRDARILTESDPAVGPVADGGGLEFVHPLIATAVYNSIPEGLCRAMHGIAAKVVLDAGRGVAAASRHLLQVHPDDDEELVEQLREAAREHLAVGAPDAARRCLERALNEPPASDVRAHVLYELGCATLLTAPARTIGHLREALALPGLDGDKRVDAVYRLSQALLHNDQLEEAVRTVEAEAVRQAPGPARMRLQAVQFMWEGIHAGETTSPGRSEKLAALAATCTGRDNAERALLILRGFDAMTHGENAEEVVEFCDRALVNGRLAPGLGWTDPEWGLELLMMLASSYVYTDRLDRAESLFTEALRTYESSGWSGGHLAVAHAYVGLGHRRRGRLKEAEKSLRESLRIAERVGRGLPLYWSATCNLIDTLLARGRVDEAWRIADEHGFAPPYPSTIVLPDPRSVRGRLLLAVGRTKDGVNELEEAGKAAAVRGHLNPRDGALGGRPRPGPRHRGPGPCGPARLRRPPSGRTLRHRHGHRRGPALRRRPGDRTARGPADRPGDHLPGVLALPVRTRGRPHRARHRRPLGGRAQPRPDTGPFLRRGRPGRPGTAGPGQPGGTAGGPRAGAGARGGVAAGRSHRAVSAGRGRPPRPGTRPDRPVRGSGATVPQAPSSSSVSRANRRRTPASYVASCARAGRVPSKKPPVPTSRVAGTRTPGAPSATVLQGATPPSRTIAVSMKVAGCTTFTETPVPANSSARAKVWAASANLPRQYAAKPS</sequence>
<evidence type="ECO:0000313" key="6">
    <source>
        <dbReference type="Proteomes" id="UP000658320"/>
    </source>
</evidence>
<dbReference type="SUPFAM" id="SSF52540">
    <property type="entry name" value="P-loop containing nucleoside triphosphate hydrolases"/>
    <property type="match status" value="1"/>
</dbReference>
<dbReference type="InterPro" id="IPR011990">
    <property type="entry name" value="TPR-like_helical_dom_sf"/>
</dbReference>
<dbReference type="AlphaFoldDB" id="A0A918BZ59"/>
<dbReference type="Proteomes" id="UP000658320">
    <property type="component" value="Unassembled WGS sequence"/>
</dbReference>
<dbReference type="GO" id="GO:0005524">
    <property type="term" value="F:ATP binding"/>
    <property type="evidence" value="ECO:0007669"/>
    <property type="project" value="UniProtKB-KW"/>
</dbReference>
<dbReference type="GO" id="GO:0005737">
    <property type="term" value="C:cytoplasm"/>
    <property type="evidence" value="ECO:0007669"/>
    <property type="project" value="TreeGrafter"/>
</dbReference>
<reference evidence="5" key="1">
    <citation type="journal article" date="2014" name="Int. J. Syst. Evol. Microbiol.">
        <title>Complete genome sequence of Corynebacterium casei LMG S-19264T (=DSM 44701T), isolated from a smear-ripened cheese.</title>
        <authorList>
            <consortium name="US DOE Joint Genome Institute (JGI-PGF)"/>
            <person name="Walter F."/>
            <person name="Albersmeier A."/>
            <person name="Kalinowski J."/>
            <person name="Ruckert C."/>
        </authorList>
    </citation>
    <scope>NUCLEOTIDE SEQUENCE</scope>
    <source>
        <strain evidence="5">JCM 4346</strain>
    </source>
</reference>
<name>A0A918BZ59_9ACTN</name>
<dbReference type="EMBL" id="BMSX01000002">
    <property type="protein sequence ID" value="GGQ98005.1"/>
    <property type="molecule type" value="Genomic_DNA"/>
</dbReference>
<keyword evidence="1" id="KW-0547">Nucleotide-binding</keyword>
<dbReference type="SMART" id="SM00028">
    <property type="entry name" value="TPR"/>
    <property type="match status" value="3"/>
</dbReference>
<keyword evidence="2" id="KW-0067">ATP-binding</keyword>
<protein>
    <recommendedName>
        <fullName evidence="4">Orc1-like AAA ATPase domain-containing protein</fullName>
    </recommendedName>
</protein>
<dbReference type="PANTHER" id="PTHR16305:SF35">
    <property type="entry name" value="TRANSCRIPTIONAL ACTIVATOR DOMAIN"/>
    <property type="match status" value="1"/>
</dbReference>
<dbReference type="SUPFAM" id="SSF48452">
    <property type="entry name" value="TPR-like"/>
    <property type="match status" value="2"/>
</dbReference>
<gene>
    <name evidence="5" type="ORF">GCM10010251_11360</name>
</gene>
<feature type="domain" description="Orc1-like AAA ATPase" evidence="4">
    <location>
        <begin position="16"/>
        <end position="184"/>
    </location>
</feature>
<feature type="compositionally biased region" description="Gly residues" evidence="3">
    <location>
        <begin position="884"/>
        <end position="909"/>
    </location>
</feature>
<evidence type="ECO:0000313" key="5">
    <source>
        <dbReference type="EMBL" id="GGQ98005.1"/>
    </source>
</evidence>
<organism evidence="5 6">
    <name type="scientific">Streptomyces aurantiogriseus</name>
    <dbReference type="NCBI Taxonomy" id="66870"/>
    <lineage>
        <taxon>Bacteria</taxon>
        <taxon>Bacillati</taxon>
        <taxon>Actinomycetota</taxon>
        <taxon>Actinomycetes</taxon>
        <taxon>Kitasatosporales</taxon>
        <taxon>Streptomycetaceae</taxon>
        <taxon>Streptomyces</taxon>
    </lineage>
</organism>
<feature type="compositionally biased region" description="Basic and acidic residues" evidence="3">
    <location>
        <begin position="821"/>
        <end position="836"/>
    </location>
</feature>
<proteinExistence type="predicted"/>
<evidence type="ECO:0000256" key="1">
    <source>
        <dbReference type="ARBA" id="ARBA00022741"/>
    </source>
</evidence>
<reference evidence="5" key="2">
    <citation type="submission" date="2020-09" db="EMBL/GenBank/DDBJ databases">
        <authorList>
            <person name="Sun Q."/>
            <person name="Ohkuma M."/>
        </authorList>
    </citation>
    <scope>NUCLEOTIDE SEQUENCE</scope>
    <source>
        <strain evidence="5">JCM 4346</strain>
    </source>
</reference>